<dbReference type="Proteomes" id="UP000712281">
    <property type="component" value="Unassembled WGS sequence"/>
</dbReference>
<gene>
    <name evidence="1" type="ORF">F2Q68_00020944</name>
</gene>
<comment type="caution">
    <text evidence="1">The sequence shown here is derived from an EMBL/GenBank/DDBJ whole genome shotgun (WGS) entry which is preliminary data.</text>
</comment>
<dbReference type="EMBL" id="QGKW02002228">
    <property type="protein sequence ID" value="KAF2536389.1"/>
    <property type="molecule type" value="Genomic_DNA"/>
</dbReference>
<accession>A0A8S9FTM2</accession>
<proteinExistence type="predicted"/>
<reference evidence="1" key="1">
    <citation type="submission" date="2019-12" db="EMBL/GenBank/DDBJ databases">
        <title>Genome sequencing and annotation of Brassica cretica.</title>
        <authorList>
            <person name="Studholme D.J."/>
            <person name="Sarris P.F."/>
        </authorList>
    </citation>
    <scope>NUCLEOTIDE SEQUENCE</scope>
    <source>
        <strain evidence="1">PFS-001/15</strain>
        <tissue evidence="1">Leaf</tissue>
    </source>
</reference>
<evidence type="ECO:0000313" key="1">
    <source>
        <dbReference type="EMBL" id="KAF2536389.1"/>
    </source>
</evidence>
<organism evidence="1 2">
    <name type="scientific">Brassica cretica</name>
    <name type="common">Mustard</name>
    <dbReference type="NCBI Taxonomy" id="69181"/>
    <lineage>
        <taxon>Eukaryota</taxon>
        <taxon>Viridiplantae</taxon>
        <taxon>Streptophyta</taxon>
        <taxon>Embryophyta</taxon>
        <taxon>Tracheophyta</taxon>
        <taxon>Spermatophyta</taxon>
        <taxon>Magnoliopsida</taxon>
        <taxon>eudicotyledons</taxon>
        <taxon>Gunneridae</taxon>
        <taxon>Pentapetalae</taxon>
        <taxon>rosids</taxon>
        <taxon>malvids</taxon>
        <taxon>Brassicales</taxon>
        <taxon>Brassicaceae</taxon>
        <taxon>Brassiceae</taxon>
        <taxon>Brassica</taxon>
    </lineage>
</organism>
<evidence type="ECO:0000313" key="2">
    <source>
        <dbReference type="Proteomes" id="UP000712281"/>
    </source>
</evidence>
<dbReference type="AlphaFoldDB" id="A0A8S9FTM2"/>
<name>A0A8S9FTM2_BRACR</name>
<sequence>MNIGPLLEAHLEEKKKTVAVSQPKIKYLSSSATSVNKQALCEHGTVKPAHCVKTKNRFECLDSWTAVC</sequence>
<protein>
    <submittedName>
        <fullName evidence="1">Uncharacterized protein</fullName>
    </submittedName>
</protein>